<name>A0AAW0PUL1_9GOBI</name>
<dbReference type="GO" id="GO:0030246">
    <property type="term" value="F:carbohydrate binding"/>
    <property type="evidence" value="ECO:0007669"/>
    <property type="project" value="UniProtKB-KW"/>
</dbReference>
<gene>
    <name evidence="6" type="ORF">WMY93_006847</name>
</gene>
<dbReference type="CDD" id="cd22833">
    <property type="entry name" value="Gal_Rha_Lectin_CSL1-2_RBL_SML_rpt1"/>
    <property type="match status" value="1"/>
</dbReference>
<protein>
    <recommendedName>
        <fullName evidence="5">SUEL-type lectin domain-containing protein</fullName>
    </recommendedName>
</protein>
<comment type="caution">
    <text evidence="6">The sequence shown here is derived from an EMBL/GenBank/DDBJ whole genome shotgun (WGS) entry which is preliminary data.</text>
</comment>
<keyword evidence="4" id="KW-0732">Signal</keyword>
<evidence type="ECO:0000313" key="6">
    <source>
        <dbReference type="EMBL" id="KAK7930452.1"/>
    </source>
</evidence>
<dbReference type="Pfam" id="PF02140">
    <property type="entry name" value="SUEL_Lectin"/>
    <property type="match status" value="3"/>
</dbReference>
<dbReference type="PANTHER" id="PTHR46780">
    <property type="entry name" value="PROTEIN EVA-1"/>
    <property type="match status" value="1"/>
</dbReference>
<organism evidence="6 7">
    <name type="scientific">Mugilogobius chulae</name>
    <name type="common">yellowstripe goby</name>
    <dbReference type="NCBI Taxonomy" id="88201"/>
    <lineage>
        <taxon>Eukaryota</taxon>
        <taxon>Metazoa</taxon>
        <taxon>Chordata</taxon>
        <taxon>Craniata</taxon>
        <taxon>Vertebrata</taxon>
        <taxon>Euteleostomi</taxon>
        <taxon>Actinopterygii</taxon>
        <taxon>Neopterygii</taxon>
        <taxon>Teleostei</taxon>
        <taxon>Neoteleostei</taxon>
        <taxon>Acanthomorphata</taxon>
        <taxon>Gobiaria</taxon>
        <taxon>Gobiiformes</taxon>
        <taxon>Gobioidei</taxon>
        <taxon>Gobiidae</taxon>
        <taxon>Gobionellinae</taxon>
        <taxon>Mugilogobius</taxon>
    </lineage>
</organism>
<dbReference type="EMBL" id="JBBPFD010000004">
    <property type="protein sequence ID" value="KAK7930452.1"/>
    <property type="molecule type" value="Genomic_DNA"/>
</dbReference>
<evidence type="ECO:0000313" key="7">
    <source>
        <dbReference type="Proteomes" id="UP001460270"/>
    </source>
</evidence>
<dbReference type="AlphaFoldDB" id="A0AAW0PUL1"/>
<dbReference type="FunFam" id="2.60.120.740:FF:000003">
    <property type="entry name" value="Protein eva-1 homolog C"/>
    <property type="match status" value="2"/>
</dbReference>
<dbReference type="InterPro" id="IPR043159">
    <property type="entry name" value="Lectin_gal-bd_sf"/>
</dbReference>
<keyword evidence="7" id="KW-1185">Reference proteome</keyword>
<dbReference type="PROSITE" id="PS50228">
    <property type="entry name" value="SUEL_LECTIN"/>
    <property type="match status" value="3"/>
</dbReference>
<dbReference type="Gene3D" id="2.60.120.740">
    <property type="match status" value="3"/>
</dbReference>
<keyword evidence="1" id="KW-0348">Hemagglutinin</keyword>
<reference evidence="7" key="1">
    <citation type="submission" date="2024-04" db="EMBL/GenBank/DDBJ databases">
        <title>Salinicola lusitanus LLJ914,a marine bacterium isolated from the Okinawa Trough.</title>
        <authorList>
            <person name="Li J."/>
        </authorList>
    </citation>
    <scope>NUCLEOTIDE SEQUENCE [LARGE SCALE GENOMIC DNA]</scope>
</reference>
<evidence type="ECO:0000259" key="5">
    <source>
        <dbReference type="PROSITE" id="PS50228"/>
    </source>
</evidence>
<sequence>MLSFVGSICLAAAALQVSAVSSYFPVSTTKVTTCDSLGNVHRLSCDYGVITVQTVLYGRMNKETCSEGWSDNLSDINCSQKDSADVLKKSCDGKTSCEVAVNAFRSSDPCLGTYKYLESTYGCFISAPTPSNQSSVVCEHSTAHLRCDQGQVIRLNSASYGRRDSTTCSAGRPQSQIQNTNCERSVVDKVAPVCNDENSCSVRATNTEFGDPCSGTYKYLHISYTCVTKEPSDLSSVVCEKSTAHLRCGQGQVILVKSAEYGRRNSSTCSAGRPQSQLQNTNCVRSVTDRVKKICNDHSSCFVSASNSDFGDPCYGTYKYLKVEYTCKCLAAAALQVSTASPSSALSTTKVTTCYGEGNLHRLSCGWMN</sequence>
<feature type="domain" description="SUEL-type lectin" evidence="5">
    <location>
        <begin position="43"/>
        <end position="124"/>
    </location>
</feature>
<dbReference type="Proteomes" id="UP001460270">
    <property type="component" value="Unassembled WGS sequence"/>
</dbReference>
<feature type="chain" id="PRO_5043923181" description="SUEL-type lectin domain-containing protein" evidence="4">
    <location>
        <begin position="20"/>
        <end position="369"/>
    </location>
</feature>
<evidence type="ECO:0000256" key="3">
    <source>
        <dbReference type="ARBA" id="ARBA00022737"/>
    </source>
</evidence>
<evidence type="ECO:0000256" key="2">
    <source>
        <dbReference type="ARBA" id="ARBA00022734"/>
    </source>
</evidence>
<dbReference type="InterPro" id="IPR000922">
    <property type="entry name" value="Lectin_gal-bd_dom"/>
</dbReference>
<evidence type="ECO:0000256" key="4">
    <source>
        <dbReference type="SAM" id="SignalP"/>
    </source>
</evidence>
<accession>A0AAW0PUL1</accession>
<feature type="signal peptide" evidence="4">
    <location>
        <begin position="1"/>
        <end position="19"/>
    </location>
</feature>
<feature type="domain" description="SUEL-type lectin" evidence="5">
    <location>
        <begin position="137"/>
        <end position="227"/>
    </location>
</feature>
<proteinExistence type="predicted"/>
<keyword evidence="3" id="KW-0677">Repeat</keyword>
<keyword evidence="2" id="KW-0430">Lectin</keyword>
<feature type="domain" description="SUEL-type lectin" evidence="5">
    <location>
        <begin position="238"/>
        <end position="328"/>
    </location>
</feature>
<evidence type="ECO:0000256" key="1">
    <source>
        <dbReference type="ARBA" id="ARBA00022546"/>
    </source>
</evidence>